<accession>A0A177WPW7</accession>
<organism evidence="1 2">
    <name type="scientific">Batrachochytrium dendrobatidis (strain JEL423)</name>
    <dbReference type="NCBI Taxonomy" id="403673"/>
    <lineage>
        <taxon>Eukaryota</taxon>
        <taxon>Fungi</taxon>
        <taxon>Fungi incertae sedis</taxon>
        <taxon>Chytridiomycota</taxon>
        <taxon>Chytridiomycota incertae sedis</taxon>
        <taxon>Chytridiomycetes</taxon>
        <taxon>Rhizophydiales</taxon>
        <taxon>Rhizophydiales incertae sedis</taxon>
        <taxon>Batrachochytrium</taxon>
    </lineage>
</organism>
<dbReference type="Proteomes" id="UP000077115">
    <property type="component" value="Unassembled WGS sequence"/>
</dbReference>
<proteinExistence type="predicted"/>
<dbReference type="VEuPathDB" id="FungiDB:BDEG_25060"/>
<dbReference type="EMBL" id="DS022306">
    <property type="protein sequence ID" value="OAJ41470.1"/>
    <property type="molecule type" value="Genomic_DNA"/>
</dbReference>
<reference evidence="1 2" key="2">
    <citation type="submission" date="2016-05" db="EMBL/GenBank/DDBJ databases">
        <title>Lineage-specific infection strategies underlie the spectrum of fungal disease in amphibians.</title>
        <authorList>
            <person name="Cuomo C.A."/>
            <person name="Farrer R.A."/>
            <person name="James T."/>
            <person name="Longcore J."/>
            <person name="Birren B."/>
        </authorList>
    </citation>
    <scope>NUCLEOTIDE SEQUENCE [LARGE SCALE GENOMIC DNA]</scope>
    <source>
        <strain evidence="1 2">JEL423</strain>
    </source>
</reference>
<evidence type="ECO:0000313" key="1">
    <source>
        <dbReference type="EMBL" id="OAJ41470.1"/>
    </source>
</evidence>
<reference evidence="1 2" key="1">
    <citation type="submission" date="2006-10" db="EMBL/GenBank/DDBJ databases">
        <title>The Genome Sequence of Batrachochytrium dendrobatidis JEL423.</title>
        <authorList>
            <consortium name="The Broad Institute Genome Sequencing Platform"/>
            <person name="Birren B."/>
            <person name="Lander E."/>
            <person name="Galagan J."/>
            <person name="Cuomo C."/>
            <person name="Devon K."/>
            <person name="Jaffe D."/>
            <person name="Butler J."/>
            <person name="Alvarez P."/>
            <person name="Gnerre S."/>
            <person name="Grabherr M."/>
            <person name="Kleber M."/>
            <person name="Mauceli E."/>
            <person name="Brockman W."/>
            <person name="Young S."/>
            <person name="LaButti K."/>
            <person name="Sykes S."/>
            <person name="DeCaprio D."/>
            <person name="Crawford M."/>
            <person name="Koehrsen M."/>
            <person name="Engels R."/>
            <person name="Montgomery P."/>
            <person name="Pearson M."/>
            <person name="Howarth C."/>
            <person name="Larson L."/>
            <person name="White J."/>
            <person name="O'Leary S."/>
            <person name="Kodira C."/>
            <person name="Zeng Q."/>
            <person name="Yandava C."/>
            <person name="Alvarado L."/>
            <person name="Longcore J."/>
            <person name="James T."/>
        </authorList>
    </citation>
    <scope>NUCLEOTIDE SEQUENCE [LARGE SCALE GENOMIC DNA]</scope>
    <source>
        <strain evidence="1 2">JEL423</strain>
    </source>
</reference>
<evidence type="ECO:0000313" key="2">
    <source>
        <dbReference type="Proteomes" id="UP000077115"/>
    </source>
</evidence>
<dbReference type="AlphaFoldDB" id="A0A177WPW7"/>
<sequence>MAREKDISQVLQAIFPLNGSITATEKQYQNTHAEPVHMRIRYANEWTWRILPIGYASNGTLCRPFSSHETAVHYSPGYQLCQSPAMLSPTANWQKIISFMNLSRQQTR</sequence>
<protein>
    <submittedName>
        <fullName evidence="1">Uncharacterized protein</fullName>
    </submittedName>
</protein>
<gene>
    <name evidence="1" type="ORF">BDEG_25060</name>
</gene>
<name>A0A177WPW7_BATDL</name>